<accession>A0A7U4E4N0</accession>
<dbReference type="Gene3D" id="2.170.190.11">
    <property type="entry name" value="Molybdopterin biosynthesis moea protein, domain 3"/>
    <property type="match status" value="1"/>
</dbReference>
<dbReference type="SUPFAM" id="SSF63882">
    <property type="entry name" value="MoeA N-terminal region -like"/>
    <property type="match status" value="1"/>
</dbReference>
<keyword evidence="6" id="KW-0479">Metal-binding</keyword>
<dbReference type="GO" id="GO:0006777">
    <property type="term" value="P:Mo-molybdopterin cofactor biosynthetic process"/>
    <property type="evidence" value="ECO:0007669"/>
    <property type="project" value="UniProtKB-UniRule"/>
</dbReference>
<keyword evidence="6" id="KW-0808">Transferase</keyword>
<dbReference type="GO" id="GO:0046872">
    <property type="term" value="F:metal ion binding"/>
    <property type="evidence" value="ECO:0007669"/>
    <property type="project" value="UniProtKB-UniRule"/>
</dbReference>
<dbReference type="Gene3D" id="2.40.340.10">
    <property type="entry name" value="MoeA, C-terminal, domain IV"/>
    <property type="match status" value="1"/>
</dbReference>
<feature type="domain" description="MoaB/Mog" evidence="7">
    <location>
        <begin position="177"/>
        <end position="315"/>
    </location>
</feature>
<dbReference type="InterPro" id="IPR005111">
    <property type="entry name" value="MoeA_C_domain_IV"/>
</dbReference>
<reference evidence="8 9" key="2">
    <citation type="journal article" date="2012" name="Stand. Genomic Sci.">
        <title>Complete genome sequence of the aquatic bacterium Runella slithyformis type strain (LSU 4(T)).</title>
        <authorList>
            <person name="Copeland A."/>
            <person name="Zhang X."/>
            <person name="Misra M."/>
            <person name="Lapidus A."/>
            <person name="Nolan M."/>
            <person name="Lucas S."/>
            <person name="Deshpande S."/>
            <person name="Cheng J.F."/>
            <person name="Tapia R."/>
            <person name="Goodwin L.A."/>
            <person name="Pitluck S."/>
            <person name="Liolios K."/>
            <person name="Pagani I."/>
            <person name="Ivanova N."/>
            <person name="Mikhailova N."/>
            <person name="Pati A."/>
            <person name="Chen A."/>
            <person name="Palaniappan K."/>
            <person name="Land M."/>
            <person name="Hauser L."/>
            <person name="Pan C."/>
            <person name="Jeffries C.D."/>
            <person name="Detter J.C."/>
            <person name="Brambilla E.M."/>
            <person name="Rohde M."/>
            <person name="Djao O.D."/>
            <person name="Goker M."/>
            <person name="Sikorski J."/>
            <person name="Tindall B.J."/>
            <person name="Woyke T."/>
            <person name="Bristow J."/>
            <person name="Eisen J.A."/>
            <person name="Markowitz V."/>
            <person name="Hugenholtz P."/>
            <person name="Kyrpides N.C."/>
            <person name="Klenk H.P."/>
            <person name="Mavromatis K."/>
        </authorList>
    </citation>
    <scope>NUCLEOTIDE SEQUENCE [LARGE SCALE GENOMIC DNA]</scope>
    <source>
        <strain evidence="9">ATCC 29530 / DSM 19594 / LMG 11500 / NCIMB 11436 / LSU 4</strain>
    </source>
</reference>
<evidence type="ECO:0000256" key="4">
    <source>
        <dbReference type="ARBA" id="ARBA00023150"/>
    </source>
</evidence>
<dbReference type="EMBL" id="CP002859">
    <property type="protein sequence ID" value="AEI47454.1"/>
    <property type="molecule type" value="Genomic_DNA"/>
</dbReference>
<dbReference type="InterPro" id="IPR001453">
    <property type="entry name" value="MoaB/Mog_dom"/>
</dbReference>
<dbReference type="InterPro" id="IPR038987">
    <property type="entry name" value="MoeA-like"/>
</dbReference>
<dbReference type="UniPathway" id="UPA00344"/>
<dbReference type="RefSeq" id="WP_013926773.1">
    <property type="nucleotide sequence ID" value="NC_015703.1"/>
</dbReference>
<keyword evidence="6" id="KW-0460">Magnesium</keyword>
<dbReference type="Pfam" id="PF03454">
    <property type="entry name" value="MoeA_C"/>
    <property type="match status" value="1"/>
</dbReference>
<gene>
    <name evidence="8" type="ordered locus">Runsl_1023</name>
</gene>
<dbReference type="Pfam" id="PF03453">
    <property type="entry name" value="MoeA_N"/>
    <property type="match status" value="1"/>
</dbReference>
<evidence type="ECO:0000256" key="3">
    <source>
        <dbReference type="ARBA" id="ARBA00010763"/>
    </source>
</evidence>
<evidence type="ECO:0000256" key="6">
    <source>
        <dbReference type="RuleBase" id="RU365090"/>
    </source>
</evidence>
<dbReference type="InterPro" id="IPR036425">
    <property type="entry name" value="MoaB/Mog-like_dom_sf"/>
</dbReference>
<dbReference type="Gene3D" id="3.90.105.10">
    <property type="entry name" value="Molybdopterin biosynthesis moea protein, domain 2"/>
    <property type="match status" value="1"/>
</dbReference>
<keyword evidence="6" id="KW-0500">Molybdenum</keyword>
<evidence type="ECO:0000256" key="1">
    <source>
        <dbReference type="ARBA" id="ARBA00002901"/>
    </source>
</evidence>
<comment type="pathway">
    <text evidence="2 6">Cofactor biosynthesis; molybdopterin biosynthesis.</text>
</comment>
<dbReference type="AlphaFoldDB" id="A0A7U4E4N0"/>
<dbReference type="GO" id="GO:0061599">
    <property type="term" value="F:molybdopterin molybdotransferase activity"/>
    <property type="evidence" value="ECO:0007669"/>
    <property type="project" value="UniProtKB-UniRule"/>
</dbReference>
<dbReference type="GO" id="GO:0005829">
    <property type="term" value="C:cytosol"/>
    <property type="evidence" value="ECO:0007669"/>
    <property type="project" value="TreeGrafter"/>
</dbReference>
<dbReference type="Proteomes" id="UP000000493">
    <property type="component" value="Chromosome"/>
</dbReference>
<dbReference type="EC" id="2.10.1.1" evidence="6"/>
<evidence type="ECO:0000313" key="9">
    <source>
        <dbReference type="Proteomes" id="UP000000493"/>
    </source>
</evidence>
<proteinExistence type="inferred from homology"/>
<dbReference type="Gene3D" id="3.40.980.10">
    <property type="entry name" value="MoaB/Mog-like domain"/>
    <property type="match status" value="1"/>
</dbReference>
<dbReference type="InterPro" id="IPR036688">
    <property type="entry name" value="MoeA_C_domain_IV_sf"/>
</dbReference>
<name>A0A7U4E4N0_RUNSL</name>
<evidence type="ECO:0000256" key="2">
    <source>
        <dbReference type="ARBA" id="ARBA00005046"/>
    </source>
</evidence>
<comment type="catalytic activity">
    <reaction evidence="5">
        <text>adenylyl-molybdopterin + molybdate = Mo-molybdopterin + AMP + H(+)</text>
        <dbReference type="Rhea" id="RHEA:35047"/>
        <dbReference type="ChEBI" id="CHEBI:15378"/>
        <dbReference type="ChEBI" id="CHEBI:36264"/>
        <dbReference type="ChEBI" id="CHEBI:62727"/>
        <dbReference type="ChEBI" id="CHEBI:71302"/>
        <dbReference type="ChEBI" id="CHEBI:456215"/>
        <dbReference type="EC" id="2.10.1.1"/>
    </reaction>
</comment>
<dbReference type="Pfam" id="PF00994">
    <property type="entry name" value="MoCF_biosynth"/>
    <property type="match status" value="1"/>
</dbReference>
<evidence type="ECO:0000313" key="8">
    <source>
        <dbReference type="EMBL" id="AEI47454.1"/>
    </source>
</evidence>
<evidence type="ECO:0000256" key="5">
    <source>
        <dbReference type="ARBA" id="ARBA00047317"/>
    </source>
</evidence>
<dbReference type="PANTHER" id="PTHR10192">
    <property type="entry name" value="MOLYBDOPTERIN BIOSYNTHESIS PROTEIN"/>
    <property type="match status" value="1"/>
</dbReference>
<dbReference type="SUPFAM" id="SSF53218">
    <property type="entry name" value="Molybdenum cofactor biosynthesis proteins"/>
    <property type="match status" value="1"/>
</dbReference>
<keyword evidence="4 6" id="KW-0501">Molybdenum cofactor biosynthesis</keyword>
<dbReference type="CDD" id="cd00887">
    <property type="entry name" value="MoeA"/>
    <property type="match status" value="1"/>
</dbReference>
<comment type="similarity">
    <text evidence="3 6">Belongs to the MoeA family.</text>
</comment>
<reference evidence="9" key="1">
    <citation type="submission" date="2011-06" db="EMBL/GenBank/DDBJ databases">
        <title>The complete genome of chromosome of Runella slithyformis DSM 19594.</title>
        <authorList>
            <consortium name="US DOE Joint Genome Institute (JGI-PGF)"/>
            <person name="Lucas S."/>
            <person name="Han J."/>
            <person name="Lapidus A."/>
            <person name="Bruce D."/>
            <person name="Goodwin L."/>
            <person name="Pitluck S."/>
            <person name="Peters L."/>
            <person name="Kyrpides N."/>
            <person name="Mavromatis K."/>
            <person name="Ivanova N."/>
            <person name="Ovchinnikova G."/>
            <person name="Zhang X."/>
            <person name="Misra M."/>
            <person name="Detter J.C."/>
            <person name="Tapia R."/>
            <person name="Han C."/>
            <person name="Land M."/>
            <person name="Hauser L."/>
            <person name="Markowitz V."/>
            <person name="Cheng J.-F."/>
            <person name="Hugenholtz P."/>
            <person name="Woyke T."/>
            <person name="Wu D."/>
            <person name="Tindall B."/>
            <person name="Faehrich R."/>
            <person name="Brambilla E."/>
            <person name="Klenk H.-P."/>
            <person name="Eisen J.A."/>
        </authorList>
    </citation>
    <scope>NUCLEOTIDE SEQUENCE [LARGE SCALE GENOMIC DNA]</scope>
    <source>
        <strain evidence="9">ATCC 29530 / DSM 19594 / LMG 11500 / NCIMB 11436 / LSU 4</strain>
    </source>
</reference>
<dbReference type="PANTHER" id="PTHR10192:SF5">
    <property type="entry name" value="GEPHYRIN"/>
    <property type="match status" value="1"/>
</dbReference>
<dbReference type="SMART" id="SM00852">
    <property type="entry name" value="MoCF_biosynth"/>
    <property type="match status" value="1"/>
</dbReference>
<dbReference type="SUPFAM" id="SSF63867">
    <property type="entry name" value="MoeA C-terminal domain-like"/>
    <property type="match status" value="1"/>
</dbReference>
<keyword evidence="9" id="KW-1185">Reference proteome</keyword>
<organism evidence="8 9">
    <name type="scientific">Runella slithyformis (strain ATCC 29530 / DSM 19594 / LMG 11500 / NCIMB 11436 / LSU 4)</name>
    <dbReference type="NCBI Taxonomy" id="761193"/>
    <lineage>
        <taxon>Bacteria</taxon>
        <taxon>Pseudomonadati</taxon>
        <taxon>Bacteroidota</taxon>
        <taxon>Cytophagia</taxon>
        <taxon>Cytophagales</taxon>
        <taxon>Spirosomataceae</taxon>
        <taxon>Runella</taxon>
    </lineage>
</organism>
<dbReference type="KEGG" id="rsi:Runsl_1023"/>
<dbReference type="InterPro" id="IPR005110">
    <property type="entry name" value="MoeA_linker/N"/>
</dbReference>
<comment type="function">
    <text evidence="1 6">Catalyzes the insertion of molybdate into adenylated molybdopterin with the concomitant release of AMP.</text>
</comment>
<sequence length="400" mass="44790">MELTTVTEATRIILENSLDYGTEYVPFTSAYQRVLAEPLVADRDFPPFDRVTMDGIAIQWQSYLNGQRDFRIESTQTAGETQHTLSDPNACIEVMTGAALPINTDLVIRYEDLDIKDGVAHLTATVRKGQNVHYQGEDRRAGAPIVQPYTLLGPPEIAIAAGIGASQVAVRRLPSVVIITSGDELVPVEQTPLPHQIRSSNVHCIASLLKEYRLHVDFVHIPDELSATQRAIEQALTQYEVLILCGGVSQGKKDFIPQALQAEGVEKYFHKVSQQPGKPFWFGRKGNRVVFALPGNPVSSFLCARRYFIPWLRRSLGLRAMDNIYAALSDDYVYNSPLTYFLQVQLFQEGATLMARPLVGHGSGDFANLIDNQGFLEIPQERNEFKKGEILPIWQYHYKV</sequence>
<dbReference type="NCBIfam" id="TIGR00177">
    <property type="entry name" value="molyb_syn"/>
    <property type="match status" value="1"/>
</dbReference>
<protein>
    <recommendedName>
        <fullName evidence="6">Molybdopterin molybdenumtransferase</fullName>
        <ecNumber evidence="6">2.10.1.1</ecNumber>
    </recommendedName>
</protein>
<dbReference type="InterPro" id="IPR036135">
    <property type="entry name" value="MoeA_linker/N_sf"/>
</dbReference>
<evidence type="ECO:0000259" key="7">
    <source>
        <dbReference type="SMART" id="SM00852"/>
    </source>
</evidence>
<comment type="cofactor">
    <cofactor evidence="6">
        <name>Mg(2+)</name>
        <dbReference type="ChEBI" id="CHEBI:18420"/>
    </cofactor>
</comment>